<dbReference type="GO" id="GO:0019843">
    <property type="term" value="F:rRNA binding"/>
    <property type="evidence" value="ECO:0007669"/>
    <property type="project" value="UniProtKB-UniRule"/>
</dbReference>
<dbReference type="SUPFAM" id="SSF54843">
    <property type="entry name" value="Ribosomal protein L22"/>
    <property type="match status" value="1"/>
</dbReference>
<evidence type="ECO:0000256" key="8">
    <source>
        <dbReference type="RuleBase" id="RU004005"/>
    </source>
</evidence>
<dbReference type="CDD" id="cd00336">
    <property type="entry name" value="Ribosomal_L22"/>
    <property type="match status" value="1"/>
</dbReference>
<reference evidence="11 12" key="1">
    <citation type="journal article" date="2016" name="Nat. Commun.">
        <title>Thousands of microbial genomes shed light on interconnected biogeochemical processes in an aquifer system.</title>
        <authorList>
            <person name="Anantharaman K."/>
            <person name="Brown C.T."/>
            <person name="Hug L.A."/>
            <person name="Sharon I."/>
            <person name="Castelle C.J."/>
            <person name="Probst A.J."/>
            <person name="Thomas B.C."/>
            <person name="Singh A."/>
            <person name="Wilkins M.J."/>
            <person name="Karaoz U."/>
            <person name="Brodie E.L."/>
            <person name="Williams K.H."/>
            <person name="Hubbard S.S."/>
            <person name="Banfield J.F."/>
        </authorList>
    </citation>
    <scope>NUCLEOTIDE SEQUENCE [LARGE SCALE GENOMIC DNA]</scope>
</reference>
<dbReference type="HAMAP" id="MF_01331_B">
    <property type="entry name" value="Ribosomal_uL22_B"/>
    <property type="match status" value="1"/>
</dbReference>
<evidence type="ECO:0000313" key="12">
    <source>
        <dbReference type="Proteomes" id="UP000178841"/>
    </source>
</evidence>
<evidence type="ECO:0000256" key="4">
    <source>
        <dbReference type="ARBA" id="ARBA00022980"/>
    </source>
</evidence>
<comment type="subunit">
    <text evidence="7 9">Part of the 50S ribosomal subunit.</text>
</comment>
<evidence type="ECO:0000313" key="11">
    <source>
        <dbReference type="EMBL" id="OGZ04030.1"/>
    </source>
</evidence>
<evidence type="ECO:0000256" key="7">
    <source>
        <dbReference type="HAMAP-Rule" id="MF_01331"/>
    </source>
</evidence>
<sequence length="117" mass="12919">MKASLYNYRQSPRKVRLVASLIKGKSVDDALSSLRILVKKAGSPIEKLIRSSVANAEKNFGLDSKNLIVKNIRVDKGVTLKRSMPRARGSAFPINKRASNVTVILAEKIVKAEKETK</sequence>
<dbReference type="STRING" id="1798657.A2648_00320"/>
<dbReference type="InterPro" id="IPR001063">
    <property type="entry name" value="Ribosomal_uL22"/>
</dbReference>
<keyword evidence="5 7" id="KW-0687">Ribonucleoprotein</keyword>
<dbReference type="Proteomes" id="UP000178841">
    <property type="component" value="Unassembled WGS sequence"/>
</dbReference>
<dbReference type="GO" id="GO:0022625">
    <property type="term" value="C:cytosolic large ribosomal subunit"/>
    <property type="evidence" value="ECO:0007669"/>
    <property type="project" value="TreeGrafter"/>
</dbReference>
<evidence type="ECO:0000256" key="10">
    <source>
        <dbReference type="RuleBase" id="RU004008"/>
    </source>
</evidence>
<evidence type="ECO:0000256" key="2">
    <source>
        <dbReference type="ARBA" id="ARBA00022730"/>
    </source>
</evidence>
<keyword evidence="4 7" id="KW-0689">Ribosomal protein</keyword>
<name>A0A1G2CTI6_9BACT</name>
<dbReference type="PANTHER" id="PTHR13501:SF8">
    <property type="entry name" value="LARGE RIBOSOMAL SUBUNIT PROTEIN UL22M"/>
    <property type="match status" value="1"/>
</dbReference>
<accession>A0A1G2CTI6</accession>
<dbReference type="EMBL" id="MHLH01000012">
    <property type="protein sequence ID" value="OGZ04030.1"/>
    <property type="molecule type" value="Genomic_DNA"/>
</dbReference>
<dbReference type="InterPro" id="IPR005727">
    <property type="entry name" value="Ribosomal_uL22_bac/chlpt-type"/>
</dbReference>
<dbReference type="NCBIfam" id="TIGR01044">
    <property type="entry name" value="rplV_bact"/>
    <property type="match status" value="1"/>
</dbReference>
<organism evidence="11 12">
    <name type="scientific">Candidatus Lloydbacteria bacterium RIFCSPHIGHO2_01_FULL_41_20</name>
    <dbReference type="NCBI Taxonomy" id="1798657"/>
    <lineage>
        <taxon>Bacteria</taxon>
        <taxon>Candidatus Lloydiibacteriota</taxon>
    </lineage>
</organism>
<evidence type="ECO:0000256" key="5">
    <source>
        <dbReference type="ARBA" id="ARBA00023274"/>
    </source>
</evidence>
<protein>
    <recommendedName>
        <fullName evidence="6 7">Large ribosomal subunit protein uL22</fullName>
    </recommendedName>
</protein>
<dbReference type="InterPro" id="IPR036394">
    <property type="entry name" value="Ribosomal_uL22_sf"/>
</dbReference>
<comment type="function">
    <text evidence="7">The globular domain of the protein is located near the polypeptide exit tunnel on the outside of the subunit, while an extended beta-hairpin is found that lines the wall of the exit tunnel in the center of the 70S ribosome.</text>
</comment>
<evidence type="ECO:0000256" key="6">
    <source>
        <dbReference type="ARBA" id="ARBA00035207"/>
    </source>
</evidence>
<dbReference type="PANTHER" id="PTHR13501">
    <property type="entry name" value="CHLOROPLAST 50S RIBOSOMAL PROTEIN L22-RELATED"/>
    <property type="match status" value="1"/>
</dbReference>
<comment type="caution">
    <text evidence="11">The sequence shown here is derived from an EMBL/GenBank/DDBJ whole genome shotgun (WGS) entry which is preliminary data.</text>
</comment>
<dbReference type="PROSITE" id="PS00464">
    <property type="entry name" value="RIBOSOMAL_L22"/>
    <property type="match status" value="1"/>
</dbReference>
<dbReference type="Pfam" id="PF00237">
    <property type="entry name" value="Ribosomal_L22"/>
    <property type="match status" value="1"/>
</dbReference>
<dbReference type="InterPro" id="IPR047867">
    <property type="entry name" value="Ribosomal_uL22_bac/org-type"/>
</dbReference>
<proteinExistence type="inferred from homology"/>
<gene>
    <name evidence="7" type="primary">rplV</name>
    <name evidence="11" type="ORF">A2648_00320</name>
</gene>
<dbReference type="Gene3D" id="3.90.470.10">
    <property type="entry name" value="Ribosomal protein L22/L17"/>
    <property type="match status" value="1"/>
</dbReference>
<keyword evidence="3 7" id="KW-0694">RNA-binding</keyword>
<evidence type="ECO:0000256" key="3">
    <source>
        <dbReference type="ARBA" id="ARBA00022884"/>
    </source>
</evidence>
<dbReference type="AlphaFoldDB" id="A0A1G2CTI6"/>
<keyword evidence="2 7" id="KW-0699">rRNA-binding</keyword>
<dbReference type="GO" id="GO:0006412">
    <property type="term" value="P:translation"/>
    <property type="evidence" value="ECO:0007669"/>
    <property type="project" value="UniProtKB-UniRule"/>
</dbReference>
<dbReference type="InterPro" id="IPR018260">
    <property type="entry name" value="Ribosomal_uL22_CS"/>
</dbReference>
<comment type="similarity">
    <text evidence="1 7 8">Belongs to the universal ribosomal protein uL22 family.</text>
</comment>
<comment type="function">
    <text evidence="7 10">This protein binds specifically to 23S rRNA; its binding is stimulated by other ribosomal proteins, e.g., L4, L17, and L20. It is important during the early stages of 50S assembly. It makes multiple contacts with different domains of the 23S rRNA in the assembled 50S subunit and ribosome.</text>
</comment>
<evidence type="ECO:0000256" key="9">
    <source>
        <dbReference type="RuleBase" id="RU004006"/>
    </source>
</evidence>
<evidence type="ECO:0000256" key="1">
    <source>
        <dbReference type="ARBA" id="ARBA00009451"/>
    </source>
</evidence>
<dbReference type="GO" id="GO:0003735">
    <property type="term" value="F:structural constituent of ribosome"/>
    <property type="evidence" value="ECO:0007669"/>
    <property type="project" value="InterPro"/>
</dbReference>